<feature type="compositionally biased region" description="Polar residues" evidence="9">
    <location>
        <begin position="3018"/>
        <end position="3029"/>
    </location>
</feature>
<dbReference type="OrthoDB" id="8068875at2759"/>
<dbReference type="PROSITE" id="PS50030">
    <property type="entry name" value="UBA"/>
    <property type="match status" value="1"/>
</dbReference>
<evidence type="ECO:0000256" key="6">
    <source>
        <dbReference type="ARBA" id="ARBA00034494"/>
    </source>
</evidence>
<feature type="compositionally biased region" description="Low complexity" evidence="9">
    <location>
        <begin position="1043"/>
        <end position="1060"/>
    </location>
</feature>
<feature type="region of interest" description="Disordered" evidence="9">
    <location>
        <begin position="307"/>
        <end position="333"/>
    </location>
</feature>
<feature type="transmembrane region" description="Helical" evidence="10">
    <location>
        <begin position="25"/>
        <end position="46"/>
    </location>
</feature>
<dbReference type="FunFam" id="3.30.2160.10:FF:000001">
    <property type="entry name" value="E3 ubiquitin-protein ligase NEDD4-like"/>
    <property type="match status" value="1"/>
</dbReference>
<feature type="compositionally biased region" description="Low complexity" evidence="9">
    <location>
        <begin position="2317"/>
        <end position="2346"/>
    </location>
</feature>
<feature type="region of interest" description="Disordered" evidence="9">
    <location>
        <begin position="914"/>
        <end position="978"/>
    </location>
</feature>
<dbReference type="EMBL" id="BEGY01000008">
    <property type="protein sequence ID" value="GAX74557.1"/>
    <property type="molecule type" value="Genomic_DNA"/>
</dbReference>
<feature type="compositionally biased region" description="Acidic residues" evidence="9">
    <location>
        <begin position="1634"/>
        <end position="1662"/>
    </location>
</feature>
<feature type="compositionally biased region" description="Low complexity" evidence="9">
    <location>
        <begin position="1105"/>
        <end position="1115"/>
    </location>
</feature>
<evidence type="ECO:0000256" key="4">
    <source>
        <dbReference type="ARBA" id="ARBA00022679"/>
    </source>
</evidence>
<feature type="compositionally biased region" description="Acidic residues" evidence="9">
    <location>
        <begin position="1735"/>
        <end position="1755"/>
    </location>
</feature>
<keyword evidence="4" id="KW-0808">Transferase</keyword>
<feature type="compositionally biased region" description="Polar residues" evidence="9">
    <location>
        <begin position="2795"/>
        <end position="2808"/>
    </location>
</feature>
<dbReference type="CDD" id="cd14327">
    <property type="entry name" value="UBA_atUPL1_2_like"/>
    <property type="match status" value="1"/>
</dbReference>
<keyword evidence="10" id="KW-0472">Membrane</keyword>
<evidence type="ECO:0000256" key="10">
    <source>
        <dbReference type="SAM" id="Phobius"/>
    </source>
</evidence>
<dbReference type="Gene3D" id="3.90.1750.10">
    <property type="entry name" value="Hect, E3 ligase catalytic domains"/>
    <property type="match status" value="1"/>
</dbReference>
<dbReference type="SMART" id="SM00165">
    <property type="entry name" value="UBA"/>
    <property type="match status" value="1"/>
</dbReference>
<feature type="compositionally biased region" description="Low complexity" evidence="9">
    <location>
        <begin position="3037"/>
        <end position="3047"/>
    </location>
</feature>
<feature type="compositionally biased region" description="Low complexity" evidence="9">
    <location>
        <begin position="2127"/>
        <end position="2153"/>
    </location>
</feature>
<gene>
    <name evidence="13" type="ORF">CEUSTIGMA_g2006.t1</name>
</gene>
<feature type="compositionally biased region" description="Low complexity" evidence="9">
    <location>
        <begin position="676"/>
        <end position="694"/>
    </location>
</feature>
<dbReference type="STRING" id="1157962.A0A250WUQ6"/>
<dbReference type="Pfam" id="PF14377">
    <property type="entry name" value="UBM"/>
    <property type="match status" value="3"/>
</dbReference>
<evidence type="ECO:0000313" key="13">
    <source>
        <dbReference type="EMBL" id="GAX74557.1"/>
    </source>
</evidence>
<comment type="similarity">
    <text evidence="6">Belongs to the UPL family. TOM1/PTR1 subfamily.</text>
</comment>
<feature type="compositionally biased region" description="Low complexity" evidence="9">
    <location>
        <begin position="316"/>
        <end position="333"/>
    </location>
</feature>
<dbReference type="InterPro" id="IPR000569">
    <property type="entry name" value="HECT_dom"/>
</dbReference>
<dbReference type="Pfam" id="PF22562">
    <property type="entry name" value="UBA_7"/>
    <property type="match status" value="1"/>
</dbReference>
<feature type="compositionally biased region" description="Acidic residues" evidence="9">
    <location>
        <begin position="1596"/>
        <end position="1612"/>
    </location>
</feature>
<evidence type="ECO:0000256" key="3">
    <source>
        <dbReference type="ARBA" id="ARBA00012485"/>
    </source>
</evidence>
<feature type="compositionally biased region" description="Polar residues" evidence="9">
    <location>
        <begin position="922"/>
        <end position="934"/>
    </location>
</feature>
<feature type="region of interest" description="Disordered" evidence="9">
    <location>
        <begin position="1511"/>
        <end position="1676"/>
    </location>
</feature>
<dbReference type="GO" id="GO:0005737">
    <property type="term" value="C:cytoplasm"/>
    <property type="evidence" value="ECO:0007669"/>
    <property type="project" value="TreeGrafter"/>
</dbReference>
<evidence type="ECO:0000259" key="12">
    <source>
        <dbReference type="PROSITE" id="PS50237"/>
    </source>
</evidence>
<feature type="compositionally biased region" description="Polar residues" evidence="9">
    <location>
        <begin position="695"/>
        <end position="711"/>
    </location>
</feature>
<feature type="region of interest" description="Disordered" evidence="9">
    <location>
        <begin position="2857"/>
        <end position="2879"/>
    </location>
</feature>
<feature type="region of interest" description="Disordered" evidence="9">
    <location>
        <begin position="1038"/>
        <end position="1117"/>
    </location>
</feature>
<dbReference type="FunFam" id="3.90.1750.10:FF:000003">
    <property type="entry name" value="E3 ubiquitin-protein ligase UPL1"/>
    <property type="match status" value="1"/>
</dbReference>
<feature type="region of interest" description="Disordered" evidence="9">
    <location>
        <begin position="996"/>
        <end position="1016"/>
    </location>
</feature>
<feature type="region of interest" description="Disordered" evidence="9">
    <location>
        <begin position="644"/>
        <end position="711"/>
    </location>
</feature>
<evidence type="ECO:0000256" key="8">
    <source>
        <dbReference type="SAM" id="Coils"/>
    </source>
</evidence>
<protein>
    <recommendedName>
        <fullName evidence="3">HECT-type E3 ubiquitin transferase</fullName>
        <ecNumber evidence="3">2.3.2.26</ecNumber>
    </recommendedName>
</protein>
<sequence length="3908" mass="407593">LSNYHLVRVAEEAVAMLFDSRRRSCHVLILNFFVALGGLDSLLLAFKRATDGLWASVELKEAKAGAGKEKAASATAATGEEAPAADASNTPAVDAPAGLTGVVNPAAHSAATAAAAQEHQVGSSKDREREPGAVAERAVSSFLSVLDQLVHVAAISASPQAPYLLATPLPARSGAAAQAQIRDPVDLLRYIQGRVMSVALEMWSHPLLPAAGPALTASLVTVLGHCAEGVGPASLTLLRAHADRGDGAEAGRRVASASGAGFRPDPALMQSIVDMGFTQAHVELALRRIGANSIEAAIEWLMMHPEPTVPSPPAPGTTATAAATSGATPTGTPAVVDEEEELSRALAVALRAVGISTANAVECTSAMEDASTAEKKIEMVSPVSGGSHPGMEDTGLHGVTEEPDTMQLVEGTVSILKSMPSSIFSMSDLVYTLATKEDAKDRNIVLGALIEKLRPPTESSTRGEQEQELYVASRLLLMLLTRDNAAREMASTLGLTTKLVSLLQEWICQYEQIAAQVGKPQIAAEDCDDGIKEKAAKEHQLLQVPLWVEVGMLILSCLAITKPKPKLQSAAAADPSASSAAAAAGLPPDVFFESGGPEPTIRALMDGTGIIPSTSGTTEQHLPAAEQANLADSAVPLENADVTPLNNAEPVLGDVPSTVDVDRPTTTQMSGSTTVPGASEATPAPAAAPAGTSSVPNMISSTGSLLPQAKSLTPSGLESMMEAAMAVWHPTGLITQQQADDCFYFCMRLLDLLNAHAEAWCPPLLEQLTTSTSSIIPSPSATAQTLLQLLARIVKRQELACLMLQNSRLEKVMSLPRACMMPNFARAEAAIVSIILSVLEDPSTLETWMEMELRSFLGSQSRGARYSSTALDPYQGAAPLGTLLSSLSRVMAKEPKVFVAMVARVCEIDDSGNVKLKGPASKTVTADSTTSQTHPIDPTTAPEEGLNTLVSSGNASPAPAGAGAGDIPSCPTPSVLSGDGAVPSTAAAMHAAASASASGAAPPSKSSSKQPKKPVPTSFAEVMTRLVDVVLSVPKAEDKQETGMMSAGAVSSTAVSTQTQLPSSGKDSKPVAESAAGAEDMELDTGSNAFGQQDRRGEGVSVDQSAAPASAPSSSVDLMGGQLSQLKPILMSQVIALKALSEVCLIHSAAVLILLRKDSEPSGSKCKGVPPTAPTPGHATSAVAKRHASKTPHALTPAATRTTAAEQSTHIHHRAGALIKHLLHIHLTSSSHPLLPSLSSRASHLLQALCVKSPEARKRVINEVVATLMLGSEEQAPPPSVGQKSVQSNVPSCTIQLTEAEVELALKPVEGKAGSTGGAIGPKEGCAHPAKVRMFIALLTTLLFPVPNNASLPPSRQTSNTPAVQQLISETTRTMRELGAARALATVLQRIQLDHILAVSTSNAVLSPLEVLTRNMANWAGSGKPAAAKQPAAEAGGMEGLQIPRLDMELRRNRDEAVPMTSMDVSPRSLQALREASMTANDAVQPVGGGTQSGNMRQLLQDLDMFQHMGTRDVSGDMHTDDVIGGSSDDNDDEHMSEGGGDDDDDVDDSEGEGGEDDDDDEDGPVDGGSPALEEALEVQLPGGQVIHVISGDIENRDDDEDDDMSDSEDEPLVGGSQGDGEEGDVGDIRSSEEGDEEEEEDGMSGSEEEDGREEVENEEDGGLPSIIDDDRRPQHLVDLMNAGNVRSMWPTGEEADQDHALMGAADMFREMMNEDHEHDARRRMPRMRPGGHEEDLEEDDDDGSDEEGDEEDSGDGYGDGEGGGLGRGDALEEQAVFLGGDMDADMLEDSMNLDAGWVDLTRRSGFGGSQIADWSGRMRSGLSNLLADSGDLHMVGEGGNDARVNTQHTVQMIEAALIRTGMGGLGASVGMDGRAAGNSDRQTAVTGDALAAAEEGAALLALASSNHVPQQHRMLERPPASAMAAGTAGSTGSGSTQFPNLRALRSARPGDIVFDGHVGNVHVTAIMNERGTNPRSVPLNLPLPTSGGFNPSASAALSQLRNSSVRNGVELQAPPDSFPSIFAPPSSGGLGYRGGVSMGGGLSRLPQPLIPLGGRGGRAGELLHRLLGNEGRGDGSGRERAGGWGYGPEFVVPSSAGGNGEDVQFDARQLESQMLTMLRALQPQPSVAAPSAPAPVPAAAADTSAPVAPSEAGGSGPGPAPMDTSPLPGPEPIPVGAATAPATAPATLQTPHLHNTSRAAPGASGLASALQAALQATTMTPVVPSAAPHVAPPGAPSRLQRPDSTASALAAALASALTPTTSILSSGWAPNRVLDRSAPEASQPDAGAASLTMEATLQEPDAAAVAVPMETDDEPAAAAAAAAVSQHPPSTPSAPSAPDQSQEAPTLAQSAPADHALTMDDRLRRAAQAAGIDMTFLEALPEELRAEVLAMHGYEAPEVEAEPPAVPTVAPAVMHGTTEDVGGAAVAAMVQGVGEMEAAAPSDTIVASVATAAAAGSEEVEEAEEEGLDPEFLAALPPEIQEELMQQQQAERRRRQRQRQAAAAAAAAVTAVGAAGAAPAAAGPAEIDLATLLATFPPDVREEVLLTSDESILRTLPPALLAEANALRSRYRSAFRQQLHESGAAAAAAAATAAEAAGTTGTAAGQRRQRPSSIFDVDFHRDAYPGLGLRRDNVSREGFMDAAFAQLMRDRPPRQAQTGGMLAAMVRAGALVGCAAEDAAIARENPPLLEDQDLMALTQLMRLSHEICRSQSFMKVLINICSHTRSRRCLVRLLMALIRSSWQSHLEEIDAREHSSVVEGEAPSNPQQGSDHVHSDLAVPTGTAGTALMPSGPPLSNSEVQGATQLDSNSGSSSNGVSNINLYRSALTTLSFLARQCGPVARMLVLLKVPDSLEQAVEGRPSDSKGKGQSVVQRGADESRQPSALEVLLQCFSDIFHKAADSSLQSQRRNRYTMVLEGTLPVLESVLRSTWLQIECLKASAADAENAVKEAEEAKKQEEQAKDVAAAICAATAAAAATTPADQAGAKDAVMTEAATPAAVNNTTVSDDVVPLVASSELQSSTVPSGSTDAGPEPVAAAAPPTSASTLTQQAPHAGSCAGQGASAGPSSSRAGTIPATEAAAAAAPFIAGIQEITNMLSCLPESLVRHLAGVLGQSALSLTDSSYTRASNALKSLIQASPSHLPLLMEELSCCLIRLAGETSEHLSNASQHDNIDSSSAPMLAVASLGSRVLRVLNLLQGLSKPGSKVTTASSSGQGLGSLERQQVMHRNEAFRALQADVQSVGNQSMQDVMRTLTAFRQLSSRDGLESSDAVAAPAAAAATSSHDATAAAGSAGTEMVASASSVVKLAVKALLADLLPNLKHLWQQLSTCIGEIEKQMASPGAGGSTSSAAASAAGSSKVLPAGASQLLPLVEAFFIACALDEALPPPPEVTDDSTLVTVTSALTPLPSFLSAEGPAAASTSRGSEAPGQAAAAAATAATGSLREFNAAEIAGASTSSANLNPTPSLLSSSSLMPAALQEEKHSDFIRFVESHTRLLNAYIRRTPALLEGSLAPLMNVHKLIDFDNKRLWFRSKVRRQEAERPYGTLRISVRRDHVFEDTFHQLRSRTPEEMRMKLNVQFTGEEGVDAGGVSREWYQVMAREIFDPNLALFIPVPEGGTTFQPNPNSVIQSDRGINHLDYFKFVGRIVGKALHDGQLIDAYFTRSFYKHMLGTSLTYEDIEAVDPEYYKNLIWMLSNDITEVLDLTFTAESDFFGRKELVELVPGGKDLRVTETNKREYVNLIARHRMTTSIKAQIGAFLEGFWQLVPRTHITIFNDHELELLISGLPEVDIADLRANTEYTGFSSTAPVIRWFWEVVNEMTAEDKALLLQFVTGTSKVPLDGFRALQGIGGPQKFQIHKAYGPTDRLPSAHTCFNQLDIPEYESKEQLVSKLMVALKQGATGFGFA</sequence>
<feature type="region of interest" description="Disordered" evidence="9">
    <location>
        <begin position="1717"/>
        <end position="1769"/>
    </location>
</feature>
<reference evidence="13 14" key="1">
    <citation type="submission" date="2017-08" db="EMBL/GenBank/DDBJ databases">
        <title>Acidophilic green algal genome provides insights into adaptation to an acidic environment.</title>
        <authorList>
            <person name="Hirooka S."/>
            <person name="Hirose Y."/>
            <person name="Kanesaki Y."/>
            <person name="Higuchi S."/>
            <person name="Fujiwara T."/>
            <person name="Onuma R."/>
            <person name="Era A."/>
            <person name="Ohbayashi R."/>
            <person name="Uzuka A."/>
            <person name="Nozaki H."/>
            <person name="Yoshikawa H."/>
            <person name="Miyagishima S.Y."/>
        </authorList>
    </citation>
    <scope>NUCLEOTIDE SEQUENCE [LARGE SCALE GENOMIC DNA]</scope>
    <source>
        <strain evidence="13 14">NIES-2499</strain>
    </source>
</reference>
<dbReference type="SUPFAM" id="SSF46934">
    <property type="entry name" value="UBA-like"/>
    <property type="match status" value="1"/>
</dbReference>
<feature type="region of interest" description="Disordered" evidence="9">
    <location>
        <begin position="3018"/>
        <end position="3073"/>
    </location>
</feature>
<feature type="active site" description="Glycyl thioester intermediate" evidence="7">
    <location>
        <position position="3875"/>
    </location>
</feature>
<dbReference type="Gene3D" id="3.30.2410.10">
    <property type="entry name" value="Hect, E3 ligase catalytic domain"/>
    <property type="match status" value="1"/>
</dbReference>
<feature type="domain" description="HECT" evidence="12">
    <location>
        <begin position="3569"/>
        <end position="3908"/>
    </location>
</feature>
<feature type="compositionally biased region" description="Acidic residues" evidence="9">
    <location>
        <begin position="1529"/>
        <end position="1565"/>
    </location>
</feature>
<feature type="region of interest" description="Disordered" evidence="9">
    <location>
        <begin position="2312"/>
        <end position="2352"/>
    </location>
</feature>
<dbReference type="Pfam" id="PF00632">
    <property type="entry name" value="HECT"/>
    <property type="match status" value="1"/>
</dbReference>
<keyword evidence="5 7" id="KW-0833">Ubl conjugation pathway</keyword>
<feature type="region of interest" description="Disordered" evidence="9">
    <location>
        <begin position="113"/>
        <end position="133"/>
    </location>
</feature>
<evidence type="ECO:0000256" key="7">
    <source>
        <dbReference type="PROSITE-ProRule" id="PRU00104"/>
    </source>
</evidence>
<dbReference type="Gene3D" id="1.10.8.10">
    <property type="entry name" value="DNA helicase RuvA subunit, C-terminal domain"/>
    <property type="match status" value="1"/>
</dbReference>
<organism evidence="13 14">
    <name type="scientific">Chlamydomonas eustigma</name>
    <dbReference type="NCBI Taxonomy" id="1157962"/>
    <lineage>
        <taxon>Eukaryota</taxon>
        <taxon>Viridiplantae</taxon>
        <taxon>Chlorophyta</taxon>
        <taxon>core chlorophytes</taxon>
        <taxon>Chlorophyceae</taxon>
        <taxon>CS clade</taxon>
        <taxon>Chlamydomonadales</taxon>
        <taxon>Chlamydomonadaceae</taxon>
        <taxon>Chlamydomonas</taxon>
    </lineage>
</organism>
<keyword evidence="10" id="KW-1133">Transmembrane helix</keyword>
<dbReference type="CDD" id="cd00078">
    <property type="entry name" value="HECTc"/>
    <property type="match status" value="1"/>
</dbReference>
<keyword evidence="14" id="KW-1185">Reference proteome</keyword>
<evidence type="ECO:0000256" key="1">
    <source>
        <dbReference type="ARBA" id="ARBA00000885"/>
    </source>
</evidence>
<feature type="non-terminal residue" evidence="13">
    <location>
        <position position="1"/>
    </location>
</feature>
<dbReference type="InterPro" id="IPR015940">
    <property type="entry name" value="UBA"/>
</dbReference>
<feature type="compositionally biased region" description="Low complexity" evidence="9">
    <location>
        <begin position="996"/>
        <end position="1009"/>
    </location>
</feature>
<feature type="region of interest" description="Disordered" evidence="9">
    <location>
        <begin position="68"/>
        <end position="91"/>
    </location>
</feature>
<dbReference type="SUPFAM" id="SSF56204">
    <property type="entry name" value="Hect, E3 ligase catalytic domain"/>
    <property type="match status" value="1"/>
</dbReference>
<dbReference type="PROSITE" id="PS50237">
    <property type="entry name" value="HECT"/>
    <property type="match status" value="1"/>
</dbReference>
<feature type="region of interest" description="Disordered" evidence="9">
    <location>
        <begin position="2225"/>
        <end position="2245"/>
    </location>
</feature>
<keyword evidence="10" id="KW-0812">Transmembrane</keyword>
<evidence type="ECO:0000259" key="11">
    <source>
        <dbReference type="PROSITE" id="PS50030"/>
    </source>
</evidence>
<dbReference type="InterPro" id="IPR009060">
    <property type="entry name" value="UBA-like_sf"/>
</dbReference>
<feature type="region of interest" description="Disordered" evidence="9">
    <location>
        <begin position="2754"/>
        <end position="2816"/>
    </location>
</feature>
<feature type="compositionally biased region" description="Basic and acidic residues" evidence="9">
    <location>
        <begin position="1511"/>
        <end position="1522"/>
    </location>
</feature>
<dbReference type="SMART" id="SM00119">
    <property type="entry name" value="HECTc"/>
    <property type="match status" value="1"/>
</dbReference>
<dbReference type="GO" id="GO:0061630">
    <property type="term" value="F:ubiquitin protein ligase activity"/>
    <property type="evidence" value="ECO:0007669"/>
    <property type="project" value="UniProtKB-EC"/>
</dbReference>
<feature type="compositionally biased region" description="Gly residues" evidence="9">
    <location>
        <begin position="1756"/>
        <end position="1768"/>
    </location>
</feature>
<feature type="domain" description="UBA" evidence="11">
    <location>
        <begin position="263"/>
        <end position="304"/>
    </location>
</feature>
<evidence type="ECO:0000256" key="5">
    <source>
        <dbReference type="ARBA" id="ARBA00022786"/>
    </source>
</evidence>
<dbReference type="InterPro" id="IPR035983">
    <property type="entry name" value="Hect_E3_ubiquitin_ligase"/>
</dbReference>
<evidence type="ECO:0000313" key="14">
    <source>
        <dbReference type="Proteomes" id="UP000232323"/>
    </source>
</evidence>
<evidence type="ECO:0000256" key="2">
    <source>
        <dbReference type="ARBA" id="ARBA00004906"/>
    </source>
</evidence>
<feature type="compositionally biased region" description="Low complexity" evidence="9">
    <location>
        <begin position="951"/>
        <end position="969"/>
    </location>
</feature>
<feature type="compositionally biased region" description="Low complexity" evidence="9">
    <location>
        <begin position="3055"/>
        <end position="3073"/>
    </location>
</feature>
<keyword evidence="8" id="KW-0175">Coiled coil</keyword>
<comment type="caution">
    <text evidence="13">The sequence shown here is derived from an EMBL/GenBank/DDBJ whole genome shotgun (WGS) entry which is preliminary data.</text>
</comment>
<feature type="compositionally biased region" description="Low complexity" evidence="9">
    <location>
        <begin position="72"/>
        <end position="87"/>
    </location>
</feature>
<dbReference type="EC" id="2.3.2.26" evidence="3"/>
<feature type="coiled-coil region" evidence="8">
    <location>
        <begin position="2935"/>
        <end position="2969"/>
    </location>
</feature>
<evidence type="ECO:0000256" key="9">
    <source>
        <dbReference type="SAM" id="MobiDB-lite"/>
    </source>
</evidence>
<dbReference type="InterPro" id="IPR050409">
    <property type="entry name" value="E3_ubiq-protein_ligase"/>
</dbReference>
<accession>A0A250WUQ6</accession>
<dbReference type="Gene3D" id="3.30.2160.10">
    <property type="entry name" value="Hect, E3 ligase catalytic domain"/>
    <property type="match status" value="1"/>
</dbReference>
<proteinExistence type="inferred from homology"/>
<dbReference type="PANTHER" id="PTHR11254:SF67">
    <property type="entry name" value="E3 UBIQUITIN-PROTEIN LIGASE HUWE1"/>
    <property type="match status" value="1"/>
</dbReference>
<dbReference type="PANTHER" id="PTHR11254">
    <property type="entry name" value="HECT DOMAIN UBIQUITIN-PROTEIN LIGASE"/>
    <property type="match status" value="1"/>
</dbReference>
<comment type="pathway">
    <text evidence="2">Protein modification; protein ubiquitination.</text>
</comment>
<dbReference type="Proteomes" id="UP000232323">
    <property type="component" value="Unassembled WGS sequence"/>
</dbReference>
<dbReference type="GO" id="GO:0006511">
    <property type="term" value="P:ubiquitin-dependent protein catabolic process"/>
    <property type="evidence" value="ECO:0007669"/>
    <property type="project" value="TreeGrafter"/>
</dbReference>
<dbReference type="GO" id="GO:0000209">
    <property type="term" value="P:protein polyubiquitination"/>
    <property type="evidence" value="ECO:0007669"/>
    <property type="project" value="TreeGrafter"/>
</dbReference>
<name>A0A250WUQ6_9CHLO</name>
<feature type="region of interest" description="Disordered" evidence="9">
    <location>
        <begin position="3415"/>
        <end position="3434"/>
    </location>
</feature>
<feature type="region of interest" description="Disordered" evidence="9">
    <location>
        <begin position="2127"/>
        <end position="2179"/>
    </location>
</feature>
<dbReference type="InterPro" id="IPR025527">
    <property type="entry name" value="HUWE1/Rev1_UBM"/>
</dbReference>
<comment type="catalytic activity">
    <reaction evidence="1">
        <text>S-ubiquitinyl-[E2 ubiquitin-conjugating enzyme]-L-cysteine + [acceptor protein]-L-lysine = [E2 ubiquitin-conjugating enzyme]-L-cysteine + N(6)-ubiquitinyl-[acceptor protein]-L-lysine.</text>
        <dbReference type="EC" id="2.3.2.26"/>
    </reaction>
</comment>
<feature type="compositionally biased region" description="Polar residues" evidence="9">
    <location>
        <begin position="664"/>
        <end position="675"/>
    </location>
</feature>
<dbReference type="FunFam" id="3.30.2410.10:FF:000009">
    <property type="entry name" value="Probable E3 ubiquitin-protein ligase HECTD2"/>
    <property type="match status" value="1"/>
</dbReference>